<dbReference type="AlphaFoldDB" id="A0A0K9PB09"/>
<dbReference type="OrthoDB" id="423313at2759"/>
<accession>A0A0K9PB09</accession>
<organism evidence="2 3">
    <name type="scientific">Zostera marina</name>
    <name type="common">Eelgrass</name>
    <dbReference type="NCBI Taxonomy" id="29655"/>
    <lineage>
        <taxon>Eukaryota</taxon>
        <taxon>Viridiplantae</taxon>
        <taxon>Streptophyta</taxon>
        <taxon>Embryophyta</taxon>
        <taxon>Tracheophyta</taxon>
        <taxon>Spermatophyta</taxon>
        <taxon>Magnoliopsida</taxon>
        <taxon>Liliopsida</taxon>
        <taxon>Zosteraceae</taxon>
        <taxon>Zostera</taxon>
    </lineage>
</organism>
<reference evidence="3" key="1">
    <citation type="journal article" date="2016" name="Nature">
        <title>The genome of the seagrass Zostera marina reveals angiosperm adaptation to the sea.</title>
        <authorList>
            <person name="Olsen J.L."/>
            <person name="Rouze P."/>
            <person name="Verhelst B."/>
            <person name="Lin Y.-C."/>
            <person name="Bayer T."/>
            <person name="Collen J."/>
            <person name="Dattolo E."/>
            <person name="De Paoli E."/>
            <person name="Dittami S."/>
            <person name="Maumus F."/>
            <person name="Michel G."/>
            <person name="Kersting A."/>
            <person name="Lauritano C."/>
            <person name="Lohaus R."/>
            <person name="Toepel M."/>
            <person name="Tonon T."/>
            <person name="Vanneste K."/>
            <person name="Amirebrahimi M."/>
            <person name="Brakel J."/>
            <person name="Bostroem C."/>
            <person name="Chovatia M."/>
            <person name="Grimwood J."/>
            <person name="Jenkins J.W."/>
            <person name="Jueterbock A."/>
            <person name="Mraz A."/>
            <person name="Stam W.T."/>
            <person name="Tice H."/>
            <person name="Bornberg-Bauer E."/>
            <person name="Green P.J."/>
            <person name="Pearson G.A."/>
            <person name="Procaccini G."/>
            <person name="Duarte C.M."/>
            <person name="Schmutz J."/>
            <person name="Reusch T.B.H."/>
            <person name="Van de Peer Y."/>
        </authorList>
    </citation>
    <scope>NUCLEOTIDE SEQUENCE [LARGE SCALE GENOMIC DNA]</scope>
    <source>
        <strain evidence="3">cv. Finnish</strain>
    </source>
</reference>
<dbReference type="PROSITE" id="PS51354">
    <property type="entry name" value="GLUTAREDOXIN_2"/>
    <property type="match status" value="1"/>
</dbReference>
<dbReference type="Gene3D" id="3.40.30.10">
    <property type="entry name" value="Glutaredoxin"/>
    <property type="match status" value="1"/>
</dbReference>
<dbReference type="GO" id="GO:0051017">
    <property type="term" value="P:actin filament bundle assembly"/>
    <property type="evidence" value="ECO:0000318"/>
    <property type="project" value="GO_Central"/>
</dbReference>
<sequence length="330" mass="36513">MMGCVNSKSGFKTDDDFVDLYNLDPASGAEFDLSTVGESWLTPSKSQSASHVPVSLLEIVDSNVDLKPQSWSEVSKALEELKPSIENQFPAASISKKVECTRKSRKSVERKFHRVEEFKNVSPGSLAVGLLQPVNTRRPVNPLDGLKEMCPPGGSESVVLYTTSLHGVRRTFDDCEKARLTVELQCPLGLDVDERDVSIHGEYLREMKRLLLPVGGEEGHLTVPRLFIRGRYVGGVKEIMEFNETRRLGQMLRSVKRRKEVEGGEVSEFGGRKKCGGCGGFRFVLCFECNGSRKVLLEDDDDDGVDVVVRCGLCNENGLVQCPVCVHISD</sequence>
<comment type="caution">
    <text evidence="2">The sequence shown here is derived from an EMBL/GenBank/DDBJ whole genome shotgun (WGS) entry which is preliminary data.</text>
</comment>
<dbReference type="InterPro" id="IPR036249">
    <property type="entry name" value="Thioredoxin-like_sf"/>
</dbReference>
<keyword evidence="3" id="KW-1185">Reference proteome</keyword>
<evidence type="ECO:0000259" key="1">
    <source>
        <dbReference type="Pfam" id="PF00462"/>
    </source>
</evidence>
<dbReference type="EMBL" id="LFYR01000981">
    <property type="protein sequence ID" value="KMZ66144.1"/>
    <property type="molecule type" value="Genomic_DNA"/>
</dbReference>
<dbReference type="Proteomes" id="UP000036987">
    <property type="component" value="Unassembled WGS sequence"/>
</dbReference>
<feature type="domain" description="Glutaredoxin" evidence="1">
    <location>
        <begin position="158"/>
        <end position="233"/>
    </location>
</feature>
<dbReference type="Pfam" id="PF23733">
    <property type="entry name" value="GRXCR1-2_C"/>
    <property type="match status" value="1"/>
</dbReference>
<evidence type="ECO:0000313" key="2">
    <source>
        <dbReference type="EMBL" id="KMZ66144.1"/>
    </source>
</evidence>
<dbReference type="STRING" id="29655.A0A0K9PB09"/>
<gene>
    <name evidence="2" type="ORF">ZOSMA_2G01560</name>
</gene>
<dbReference type="GO" id="GO:0051015">
    <property type="term" value="F:actin filament binding"/>
    <property type="evidence" value="ECO:0000318"/>
    <property type="project" value="GO_Central"/>
</dbReference>
<dbReference type="PANTHER" id="PTHR45669:SF7">
    <property type="entry name" value="F1N19.7"/>
    <property type="match status" value="1"/>
</dbReference>
<dbReference type="SUPFAM" id="SSF52833">
    <property type="entry name" value="Thioredoxin-like"/>
    <property type="match status" value="1"/>
</dbReference>
<name>A0A0K9PB09_ZOSMR</name>
<evidence type="ECO:0000313" key="3">
    <source>
        <dbReference type="Proteomes" id="UP000036987"/>
    </source>
</evidence>
<dbReference type="Pfam" id="PF00462">
    <property type="entry name" value="Glutaredoxin"/>
    <property type="match status" value="1"/>
</dbReference>
<dbReference type="GO" id="GO:0005884">
    <property type="term" value="C:actin filament"/>
    <property type="evidence" value="ECO:0000318"/>
    <property type="project" value="GO_Central"/>
</dbReference>
<dbReference type="PANTHER" id="PTHR45669">
    <property type="entry name" value="GLUTAREDOXIN DOMAIN-CONTAINING CYSTEINE-RICH PROTEIN CG12206-RELATED"/>
    <property type="match status" value="1"/>
</dbReference>
<protein>
    <submittedName>
        <fullName evidence="2">Glutaredoxin family protein</fullName>
    </submittedName>
</protein>
<proteinExistence type="predicted"/>
<dbReference type="InterPro" id="IPR002109">
    <property type="entry name" value="Glutaredoxin"/>
</dbReference>